<dbReference type="GO" id="GO:0004649">
    <property type="term" value="F:poly(ADP-ribose) glycohydrolase activity"/>
    <property type="evidence" value="ECO:0007669"/>
    <property type="project" value="UniProtKB-EC"/>
</dbReference>
<reference evidence="9" key="2">
    <citation type="journal article" date="2023" name="Int. J. Mol. Sci.">
        <title>De Novo Assembly and Annotation of 11 Diverse Shrub Willow (Salix) Genomes Reveals Novel Gene Organization in Sex-Linked Regions.</title>
        <authorList>
            <person name="Hyden B."/>
            <person name="Feng K."/>
            <person name="Yates T.B."/>
            <person name="Jawdy S."/>
            <person name="Cereghino C."/>
            <person name="Smart L.B."/>
            <person name="Muchero W."/>
        </authorList>
    </citation>
    <scope>NUCLEOTIDE SEQUENCE</scope>
    <source>
        <tissue evidence="9">Shoot tip</tissue>
    </source>
</reference>
<feature type="active site" evidence="4">
    <location>
        <position position="295"/>
    </location>
</feature>
<feature type="compositionally biased region" description="Polar residues" evidence="6">
    <location>
        <begin position="1"/>
        <end position="14"/>
    </location>
</feature>
<dbReference type="PANTHER" id="PTHR12837">
    <property type="entry name" value="POLY ADP-RIBOSE GLYCOHYDROLASE"/>
    <property type="match status" value="1"/>
</dbReference>
<dbReference type="InterPro" id="IPR007724">
    <property type="entry name" value="Poly_GlycHdrlase"/>
</dbReference>
<reference evidence="9" key="1">
    <citation type="submission" date="2022-11" db="EMBL/GenBank/DDBJ databases">
        <authorList>
            <person name="Hyden B.L."/>
            <person name="Feng K."/>
            <person name="Yates T."/>
            <person name="Jawdy S."/>
            <person name="Smart L.B."/>
            <person name="Muchero W."/>
        </authorList>
    </citation>
    <scope>NUCLEOTIDE SEQUENCE</scope>
    <source>
        <tissue evidence="9">Shoot tip</tissue>
    </source>
</reference>
<evidence type="ECO:0000259" key="8">
    <source>
        <dbReference type="Pfam" id="PF20811"/>
    </source>
</evidence>
<feature type="binding site" evidence="5">
    <location>
        <position position="372"/>
    </location>
    <ligand>
        <name>substrate</name>
    </ligand>
</feature>
<evidence type="ECO:0000256" key="1">
    <source>
        <dbReference type="ARBA" id="ARBA00009545"/>
    </source>
</evidence>
<gene>
    <name evidence="9" type="ORF">OIU79_001347</name>
</gene>
<evidence type="ECO:0000313" key="9">
    <source>
        <dbReference type="EMBL" id="KAJ6734065.1"/>
    </source>
</evidence>
<dbReference type="Pfam" id="PF05028">
    <property type="entry name" value="PARG_cat_C"/>
    <property type="match status" value="1"/>
</dbReference>
<protein>
    <recommendedName>
        <fullName evidence="2">poly(ADP-ribose) glycohydrolase</fullName>
        <ecNumber evidence="2">3.2.1.143</ecNumber>
    </recommendedName>
</protein>
<dbReference type="GO" id="GO:1990966">
    <property type="term" value="P:ATP generation from poly-ADP-D-ribose"/>
    <property type="evidence" value="ECO:0007669"/>
    <property type="project" value="TreeGrafter"/>
</dbReference>
<accession>A0A9Q0UQJ3</accession>
<dbReference type="PANTHER" id="PTHR12837:SF0">
    <property type="entry name" value="POLY(ADP-RIBOSE) GLYCOHYDROLASE"/>
    <property type="match status" value="1"/>
</dbReference>
<dbReference type="OrthoDB" id="1937899at2759"/>
<dbReference type="GO" id="GO:0009225">
    <property type="term" value="P:nucleotide-sugar metabolic process"/>
    <property type="evidence" value="ECO:0007669"/>
    <property type="project" value="TreeGrafter"/>
</dbReference>
<dbReference type="Pfam" id="PF20811">
    <property type="entry name" value="PARG_cat_N"/>
    <property type="match status" value="1"/>
</dbReference>
<dbReference type="InterPro" id="IPR048362">
    <property type="entry name" value="PARG_helical"/>
</dbReference>
<dbReference type="GO" id="GO:0005737">
    <property type="term" value="C:cytoplasm"/>
    <property type="evidence" value="ECO:0007669"/>
    <property type="project" value="TreeGrafter"/>
</dbReference>
<feature type="binding site" evidence="5">
    <location>
        <position position="312"/>
    </location>
    <ligand>
        <name>substrate</name>
    </ligand>
</feature>
<feature type="domain" description="PARG helical" evidence="8">
    <location>
        <begin position="115"/>
        <end position="246"/>
    </location>
</feature>
<feature type="active site" evidence="4">
    <location>
        <position position="313"/>
    </location>
</feature>
<evidence type="ECO:0000259" key="7">
    <source>
        <dbReference type="Pfam" id="PF05028"/>
    </source>
</evidence>
<keyword evidence="3" id="KW-0378">Hydrolase</keyword>
<dbReference type="GO" id="GO:0005634">
    <property type="term" value="C:nucleus"/>
    <property type="evidence" value="ECO:0007669"/>
    <property type="project" value="TreeGrafter"/>
</dbReference>
<keyword evidence="10" id="KW-1185">Reference proteome</keyword>
<feature type="compositionally biased region" description="Basic and acidic residues" evidence="6">
    <location>
        <begin position="16"/>
        <end position="32"/>
    </location>
</feature>
<comment type="similarity">
    <text evidence="1">Belongs to the poly(ADP-ribose) glycohydrolase family.</text>
</comment>
<name>A0A9Q0UQJ3_SALPP</name>
<dbReference type="GO" id="GO:0005975">
    <property type="term" value="P:carbohydrate metabolic process"/>
    <property type="evidence" value="ECO:0007669"/>
    <property type="project" value="InterPro"/>
</dbReference>
<evidence type="ECO:0000256" key="5">
    <source>
        <dbReference type="PIRSR" id="PIRSR607724-2"/>
    </source>
</evidence>
<evidence type="ECO:0000256" key="6">
    <source>
        <dbReference type="SAM" id="MobiDB-lite"/>
    </source>
</evidence>
<proteinExistence type="inferred from homology"/>
<feature type="region of interest" description="Disordered" evidence="6">
    <location>
        <begin position="1"/>
        <end position="32"/>
    </location>
</feature>
<dbReference type="InterPro" id="IPR046372">
    <property type="entry name" value="PARG_cat_C"/>
</dbReference>
<dbReference type="Proteomes" id="UP001151532">
    <property type="component" value="Chromosome 17"/>
</dbReference>
<evidence type="ECO:0000256" key="4">
    <source>
        <dbReference type="PIRSR" id="PIRSR607724-1"/>
    </source>
</evidence>
<evidence type="ECO:0000256" key="3">
    <source>
        <dbReference type="ARBA" id="ARBA00022801"/>
    </source>
</evidence>
<dbReference type="AlphaFoldDB" id="A0A9Q0UQJ3"/>
<dbReference type="EC" id="3.2.1.143" evidence="2"/>
<evidence type="ECO:0000256" key="2">
    <source>
        <dbReference type="ARBA" id="ARBA00012255"/>
    </source>
</evidence>
<sequence length="632" mass="71165">MQDSNNTYKYSPTTAIKRDREREGGREEMDNREDLKSMLPFLPLLPCSSKLFWPSQVVKSLETLSKGPLYSEVDSGELLFNAISHIRDSLAVPSLQPLAPFTHAGHALFFDELISRAEAAKWFGEVVPALANLLLRLPSLLESHYQNAHNLFNGVKTSLRLLGSQEAGIVFLGKELVAALLTCALFCLFPASDRGSKHLPTINFDHLFENLYESYSKKQENKIKCIMHYFERICSSMPEGFVSFERKVLPLEQLPLCVSYPEADFWSKSVVSLCPFEVHSTGFIEDQSNGALEVDFANKYLGGGALHSGCVQEEIRFMINPELIAGMLFLPCMEDNEAIEIVGAERFSNYTGVLSSLCGILDADACCKQEMYASSFCFLGDHVDKRNVDSFRRCKTRIVAIDALCNAGMRQYKCTYLLREANKAFCGFLDQSNYDHHKRLFQDCGSQGSQCIQTDKDTNVVVKDFLVFFHSYFSFSIVVVMLGNRWMKAPSTSAEIAMNRGEYINQAIEYSDKKGSWCLDHEDKISIATGNWGCGAFGGDPELKSMIQWLAASQAGRPSVLYYTFGIKSLQNLNQACQWILSHEWTVGDLWNMLVEYSSQRFNKETDLGFFAWLLPSLFAHDAKRSNLTNSP</sequence>
<feature type="binding site" evidence="5">
    <location>
        <position position="298"/>
    </location>
    <ligand>
        <name>substrate</name>
    </ligand>
</feature>
<dbReference type="GO" id="GO:0006282">
    <property type="term" value="P:regulation of DNA repair"/>
    <property type="evidence" value="ECO:0007669"/>
    <property type="project" value="InterPro"/>
</dbReference>
<feature type="active site" evidence="4">
    <location>
        <position position="314"/>
    </location>
</feature>
<dbReference type="EMBL" id="JAPFFK010000011">
    <property type="protein sequence ID" value="KAJ6734065.1"/>
    <property type="molecule type" value="Genomic_DNA"/>
</dbReference>
<organism evidence="9 10">
    <name type="scientific">Salix purpurea</name>
    <name type="common">Purple osier willow</name>
    <dbReference type="NCBI Taxonomy" id="77065"/>
    <lineage>
        <taxon>Eukaryota</taxon>
        <taxon>Viridiplantae</taxon>
        <taxon>Streptophyta</taxon>
        <taxon>Embryophyta</taxon>
        <taxon>Tracheophyta</taxon>
        <taxon>Spermatophyta</taxon>
        <taxon>Magnoliopsida</taxon>
        <taxon>eudicotyledons</taxon>
        <taxon>Gunneridae</taxon>
        <taxon>Pentapetalae</taxon>
        <taxon>rosids</taxon>
        <taxon>fabids</taxon>
        <taxon>Malpighiales</taxon>
        <taxon>Salicaceae</taxon>
        <taxon>Saliceae</taxon>
        <taxon>Salix</taxon>
    </lineage>
</organism>
<evidence type="ECO:0000313" key="10">
    <source>
        <dbReference type="Proteomes" id="UP001151532"/>
    </source>
</evidence>
<comment type="caution">
    <text evidence="9">The sequence shown here is derived from an EMBL/GenBank/DDBJ whole genome shotgun (WGS) entry which is preliminary data.</text>
</comment>
<feature type="domain" description="PARG catalytic Macro" evidence="7">
    <location>
        <begin position="264"/>
        <end position="571"/>
    </location>
</feature>